<dbReference type="AlphaFoldDB" id="A0ABD3X7R2"/>
<evidence type="ECO:0000256" key="4">
    <source>
        <dbReference type="ARBA" id="ARBA00022679"/>
    </source>
</evidence>
<evidence type="ECO:0000256" key="6">
    <source>
        <dbReference type="ARBA" id="ARBA00023270"/>
    </source>
</evidence>
<dbReference type="NCBIfam" id="TIGR00874">
    <property type="entry name" value="talAB"/>
    <property type="match status" value="1"/>
</dbReference>
<keyword evidence="5 8" id="KW-0570">Pentose shunt</keyword>
<dbReference type="PANTHER" id="PTHR10683">
    <property type="entry name" value="TRANSALDOLASE"/>
    <property type="match status" value="1"/>
</dbReference>
<accession>A0ABD3X7R2</accession>
<dbReference type="Pfam" id="PF00923">
    <property type="entry name" value="TAL_FSA"/>
    <property type="match status" value="1"/>
</dbReference>
<reference evidence="9 10" key="1">
    <citation type="submission" date="2024-11" db="EMBL/GenBank/DDBJ databases">
        <title>Chromosome-level genome assembly of the freshwater bivalve Anodonta woodiana.</title>
        <authorList>
            <person name="Chen X."/>
        </authorList>
    </citation>
    <scope>NUCLEOTIDE SEQUENCE [LARGE SCALE GENOMIC DNA]</scope>
    <source>
        <strain evidence="9">MN2024</strain>
        <tissue evidence="9">Gills</tissue>
    </source>
</reference>
<dbReference type="FunFam" id="3.20.20.70:FF:000088">
    <property type="entry name" value="Transaldolase"/>
    <property type="match status" value="1"/>
</dbReference>
<evidence type="ECO:0000256" key="2">
    <source>
        <dbReference type="ARBA" id="ARBA00008012"/>
    </source>
</evidence>
<dbReference type="GO" id="GO:0006098">
    <property type="term" value="P:pentose-phosphate shunt"/>
    <property type="evidence" value="ECO:0007669"/>
    <property type="project" value="UniProtKB-KW"/>
</dbReference>
<dbReference type="Gene3D" id="3.20.20.70">
    <property type="entry name" value="Aldolase class I"/>
    <property type="match status" value="1"/>
</dbReference>
<keyword evidence="6" id="KW-0704">Schiff base</keyword>
<comment type="caution">
    <text evidence="9">The sequence shown here is derived from an EMBL/GenBank/DDBJ whole genome shotgun (WGS) entry which is preliminary data.</text>
</comment>
<evidence type="ECO:0000256" key="7">
    <source>
        <dbReference type="ARBA" id="ARBA00048810"/>
    </source>
</evidence>
<dbReference type="EMBL" id="JBJQND010000003">
    <property type="protein sequence ID" value="KAL3882284.1"/>
    <property type="molecule type" value="Genomic_DNA"/>
</dbReference>
<protein>
    <recommendedName>
        <fullName evidence="3 8">Transaldolase</fullName>
        <ecNumber evidence="3 8">2.2.1.2</ecNumber>
    </recommendedName>
</protein>
<dbReference type="SUPFAM" id="SSF51569">
    <property type="entry name" value="Aldolase"/>
    <property type="match status" value="1"/>
</dbReference>
<evidence type="ECO:0000256" key="8">
    <source>
        <dbReference type="RuleBase" id="RU000501"/>
    </source>
</evidence>
<organism evidence="9 10">
    <name type="scientific">Sinanodonta woodiana</name>
    <name type="common">Chinese pond mussel</name>
    <name type="synonym">Anodonta woodiana</name>
    <dbReference type="NCBI Taxonomy" id="1069815"/>
    <lineage>
        <taxon>Eukaryota</taxon>
        <taxon>Metazoa</taxon>
        <taxon>Spiralia</taxon>
        <taxon>Lophotrochozoa</taxon>
        <taxon>Mollusca</taxon>
        <taxon>Bivalvia</taxon>
        <taxon>Autobranchia</taxon>
        <taxon>Heteroconchia</taxon>
        <taxon>Palaeoheterodonta</taxon>
        <taxon>Unionida</taxon>
        <taxon>Unionoidea</taxon>
        <taxon>Unionidae</taxon>
        <taxon>Unioninae</taxon>
        <taxon>Sinanodonta</taxon>
    </lineage>
</organism>
<gene>
    <name evidence="9" type="ORF">ACJMK2_028646</name>
</gene>
<keyword evidence="4 8" id="KW-0808">Transferase</keyword>
<dbReference type="NCBIfam" id="NF009001">
    <property type="entry name" value="PRK12346.1"/>
    <property type="match status" value="1"/>
</dbReference>
<dbReference type="InterPro" id="IPR018225">
    <property type="entry name" value="Transaldolase_AS"/>
</dbReference>
<evidence type="ECO:0000256" key="1">
    <source>
        <dbReference type="ARBA" id="ARBA00004857"/>
    </source>
</evidence>
<dbReference type="InterPro" id="IPR013785">
    <property type="entry name" value="Aldolase_TIM"/>
</dbReference>
<comment type="function">
    <text evidence="8">Catalyzes the rate-limiting step of the non-oxidative phase in the pentose phosphate pathway. Catalyzes the reversible conversion of sedheptulose-7-phosphate and D-glyceraldehyde 3-phosphate into erythrose-4-phosphate and beta-D-fructose 6-phosphate.</text>
</comment>
<dbReference type="EC" id="2.2.1.2" evidence="3 8"/>
<evidence type="ECO:0000256" key="3">
    <source>
        <dbReference type="ARBA" id="ARBA00013151"/>
    </source>
</evidence>
<keyword evidence="10" id="KW-1185">Reference proteome</keyword>
<dbReference type="GO" id="GO:0004801">
    <property type="term" value="F:transaldolase activity"/>
    <property type="evidence" value="ECO:0007669"/>
    <property type="project" value="UniProtKB-EC"/>
</dbReference>
<comment type="catalytic activity">
    <reaction evidence="7 8">
        <text>D-sedoheptulose 7-phosphate + D-glyceraldehyde 3-phosphate = D-erythrose 4-phosphate + beta-D-fructose 6-phosphate</text>
        <dbReference type="Rhea" id="RHEA:17053"/>
        <dbReference type="ChEBI" id="CHEBI:16897"/>
        <dbReference type="ChEBI" id="CHEBI:57483"/>
        <dbReference type="ChEBI" id="CHEBI:57634"/>
        <dbReference type="ChEBI" id="CHEBI:59776"/>
        <dbReference type="EC" id="2.2.1.2"/>
    </reaction>
</comment>
<evidence type="ECO:0000313" key="10">
    <source>
        <dbReference type="Proteomes" id="UP001634394"/>
    </source>
</evidence>
<dbReference type="CDD" id="cd00957">
    <property type="entry name" value="Transaldolase_TalAB"/>
    <property type="match status" value="1"/>
</dbReference>
<dbReference type="PROSITE" id="PS00958">
    <property type="entry name" value="TRANSALDOLASE_2"/>
    <property type="match status" value="1"/>
</dbReference>
<dbReference type="Proteomes" id="UP001634394">
    <property type="component" value="Unassembled WGS sequence"/>
</dbReference>
<dbReference type="PANTHER" id="PTHR10683:SF18">
    <property type="entry name" value="TRANSALDOLASE"/>
    <property type="match status" value="1"/>
</dbReference>
<dbReference type="HAMAP" id="MF_00492">
    <property type="entry name" value="Transaldolase_1"/>
    <property type="match status" value="1"/>
</dbReference>
<evidence type="ECO:0000313" key="9">
    <source>
        <dbReference type="EMBL" id="KAL3882284.1"/>
    </source>
</evidence>
<name>A0ABD3X7R2_SINWO</name>
<evidence type="ECO:0000256" key="5">
    <source>
        <dbReference type="ARBA" id="ARBA00023126"/>
    </source>
</evidence>
<sequence length="331" mass="36794">MSEPAAKKTAVSALEQLRKHTVVVADTGDIEAMKAYKPTDATTNPSLILAAAKMPNYQSLLEEAVEYAQEEGGTLDEQVENAMDKVYVLFGIEILKIVPGRVSTEVDARLSFDKKGMIQRALKLIKLYKEAGIGKDRVLIKLSSTWEGVEAARVLENEYGIHCNMTLMFNFYQAVACAEAGVTLISPFVGRIYDWFVQNTDQKKFTPLDDPGVLSVTRIYNYYKKYGYKTVVMGASFRNIGQIEGLVGCDLLTISPSLLDQLAKSSNPMEAVLSAEKAKAMDIEKVTVDEKIFRWQMNEDAMATDKLADGIRKFAVDAVKLENLFKEKLAE</sequence>
<dbReference type="InterPro" id="IPR001585">
    <property type="entry name" value="TAL/FSA"/>
</dbReference>
<comment type="similarity">
    <text evidence="2">Belongs to the transaldolase family. Type 1 subfamily.</text>
</comment>
<dbReference type="PROSITE" id="PS01054">
    <property type="entry name" value="TRANSALDOLASE_1"/>
    <property type="match status" value="1"/>
</dbReference>
<proteinExistence type="inferred from homology"/>
<comment type="pathway">
    <text evidence="1 8">Carbohydrate degradation; pentose phosphate pathway; D-glyceraldehyde 3-phosphate and beta-D-fructose 6-phosphate from D-ribose 5-phosphate and D-xylulose 5-phosphate (non-oxidative stage): step 2/3.</text>
</comment>
<dbReference type="InterPro" id="IPR004730">
    <property type="entry name" value="Transaldolase_1"/>
</dbReference>